<keyword evidence="7" id="KW-0862">Zinc</keyword>
<dbReference type="FunFam" id="3.10.20.370:FF:000003">
    <property type="entry name" value="Transposon Tf2-6 polyprotein"/>
    <property type="match status" value="1"/>
</dbReference>
<dbReference type="InterPro" id="IPR041373">
    <property type="entry name" value="RT_RNaseH"/>
</dbReference>
<evidence type="ECO:0000259" key="12">
    <source>
        <dbReference type="PROSITE" id="PS50994"/>
    </source>
</evidence>
<evidence type="ECO:0000256" key="4">
    <source>
        <dbReference type="ARBA" id="ARBA00022759"/>
    </source>
</evidence>
<dbReference type="InterPro" id="IPR038269">
    <property type="entry name" value="SCAN_sf"/>
</dbReference>
<dbReference type="CDD" id="cd01647">
    <property type="entry name" value="RT_LTR"/>
    <property type="match status" value="1"/>
</dbReference>
<dbReference type="KEGG" id="spu:115927204"/>
<evidence type="ECO:0000256" key="6">
    <source>
        <dbReference type="ARBA" id="ARBA00022918"/>
    </source>
</evidence>
<dbReference type="Proteomes" id="UP000007110">
    <property type="component" value="Unassembled WGS sequence"/>
</dbReference>
<dbReference type="GeneID" id="115927204"/>
<keyword evidence="5" id="KW-0378">Hydrolase</keyword>
<dbReference type="InParanoid" id="A0A7M7PAN9"/>
<dbReference type="SUPFAM" id="SSF47353">
    <property type="entry name" value="Retrovirus capsid dimerization domain-like"/>
    <property type="match status" value="1"/>
</dbReference>
<dbReference type="Gene3D" id="3.30.70.270">
    <property type="match status" value="2"/>
</dbReference>
<protein>
    <recommendedName>
        <fullName evidence="15">Reverse transcriptase</fullName>
    </recommendedName>
</protein>
<dbReference type="GO" id="GO:0015074">
    <property type="term" value="P:DNA integration"/>
    <property type="evidence" value="ECO:0007669"/>
    <property type="project" value="InterPro"/>
</dbReference>
<evidence type="ECO:0000259" key="11">
    <source>
        <dbReference type="PROSITE" id="PS50878"/>
    </source>
</evidence>
<dbReference type="Pfam" id="PF00665">
    <property type="entry name" value="rve"/>
    <property type="match status" value="1"/>
</dbReference>
<keyword evidence="14" id="KW-1185">Reference proteome</keyword>
<dbReference type="FunFam" id="1.10.340.70:FF:000001">
    <property type="entry name" value="Retrovirus-related Pol polyprotein from transposon gypsy-like Protein"/>
    <property type="match status" value="1"/>
</dbReference>
<keyword evidence="1" id="KW-0808">Transferase</keyword>
<keyword evidence="6" id="KW-0695">RNA-directed DNA polymerase</keyword>
<feature type="domain" description="Integrase catalytic" evidence="12">
    <location>
        <begin position="729"/>
        <end position="899"/>
    </location>
</feature>
<organism evidence="13 14">
    <name type="scientific">Strongylocentrotus purpuratus</name>
    <name type="common">Purple sea urchin</name>
    <dbReference type="NCBI Taxonomy" id="7668"/>
    <lineage>
        <taxon>Eukaryota</taxon>
        <taxon>Metazoa</taxon>
        <taxon>Echinodermata</taxon>
        <taxon>Eleutherozoa</taxon>
        <taxon>Echinozoa</taxon>
        <taxon>Echinoidea</taxon>
        <taxon>Euechinoidea</taxon>
        <taxon>Echinacea</taxon>
        <taxon>Camarodonta</taxon>
        <taxon>Echinidea</taxon>
        <taxon>Strongylocentrotidae</taxon>
        <taxon>Strongylocentrotus</taxon>
    </lineage>
</organism>
<proteinExistence type="predicted"/>
<feature type="region of interest" description="Disordered" evidence="8">
    <location>
        <begin position="69"/>
        <end position="92"/>
    </location>
</feature>
<dbReference type="SUPFAM" id="SSF56672">
    <property type="entry name" value="DNA/RNA polymerases"/>
    <property type="match status" value="1"/>
</dbReference>
<keyword evidence="4" id="KW-0255">Endonuclease</keyword>
<feature type="domain" description="Reverse transcriptase" evidence="11">
    <location>
        <begin position="1113"/>
        <end position="1290"/>
    </location>
</feature>
<dbReference type="PANTHER" id="PTHR37984">
    <property type="entry name" value="PROTEIN CBG26694"/>
    <property type="match status" value="1"/>
</dbReference>
<dbReference type="SUPFAM" id="SSF53098">
    <property type="entry name" value="Ribonuclease H-like"/>
    <property type="match status" value="1"/>
</dbReference>
<name>A0A7M7PAN9_STRPU</name>
<sequence>MMASEFSLGEFVRDPSAERLSSLTKVELLDVAAHYEVVGIKRYMLKSDILNKIVEFLVAEEVLSSEAADGISVTPPGSRSRSPELNSQARSSVSDEVRIKELELERARVELEREKLVAVNRKESRNADRHFDVAKHVRMVPPFEEEGVEKYFPHFEKLAQSMGWPREMWAHLIQSKFSGKARDAYLAMSMADVSDYDKVKSSVLKAYELVPEAYRQRFRKARKEESQTHMEFSKQKEQLFDRWSSSLHVDHDYDKLREILLLEEFKRSVRLDVRIHLEEQRVDSLDEAARIADDYVLTHKISNKVSVEPKKKGNWSKSQKTSSSQDEIKPQSQQGQVTGERMCYACKQYGHIKSKCPSLQAKKQESSAHPNAFVQTTSNSQSRIVPANMEKIQKEYEPFVSVGYVSVAESDVARKVKVLRDTGASQSLILESALPFCDSSSVGASVLLKGIGDGFVEAPLHVVDLKSDLVSGMVKMAVRPSLPVEEVSIILGNDLAGDRVVSCPVVSSSPCESSETDELVAEFPVVFPACAVTRSMAKKVESEKKSNDVDVDLGDSFFCRLIEDESDSNVDESARKDRSVGNSETSEPLSLKKSKLLKEQQTDPQLISLNERAVSEEEALTVPVCYYKKAGVLMRKWRPADVPADEVWKEVHQIVVPSTYRQDIISLAHEAPLAGHLGVHKTQEKILSHFFWPGVQKDVANFCRSCHACQVVGKPNQKIPAAPLKPIPAFDEPFSRIIVDCVGPLPKTKAGNEYLLTIMCAATRYTEAIPLRRITANNVTKALVKFFTTVGLPKTVQSDQGSNFMSRVFNQVLKELGVKHVVSSAYHPESQGALERFHQTLKNMLKTYCMESEKQWDEGVPLLLFAVRDAVQESLGFSSFELVYGHSVRGPLKLLKERLLCDDSQTNVLEYVSTFRERMHKAWEVARQNLSDSQEKMKSWYDRKSKERNFEVGARFSGPYTIAKRVGDVDYVVNTPDRQKKRRVCHVNMLKPYIRRNDESKAQPVLSAVECDSKCEVEKEVCKIERENPCVKLKNSEVLAHIDNKLTHLSVKERSDVKELLSEYPQLFADVPSRTDVVEHDVDVGDTTPIKQAPYRANPTKLKNLEKEIEYMLQNGIVEPSSSAWSSPCILVPKPDKSNRFCTDYRKVNACTKTDSFPIPRIDDCIDRIGKAKYVSKFDLLKGYWQIPLTKRAQEISAFSTPQGLFQYTVMPFGMKNAPATFQRLVNNLVANMAGCEAYIDDIIVYSEEWDEHVQRIRELFERLSIAKMTVNLAKSEFAGATVLFLGHVVGSGQVRPISAKVDSILAFPIPTNRKELMRFLGMAGYYRRFCHNFSDVVTPLTNLLRKQVTFVWSDDCESAFNQAKALLSTNPVLMAPDFNQPFSMMVDASDVGAGAVLTQADAEGIDRPISFFSKKFSASQKNYSTVEKETLALILALEHFDVYVSGSQHPVRVLTDHNPLTFLNRMKNKNQRLTRWSLLLQEYNLDILHVPGKDNVIADALSRV</sequence>
<evidence type="ECO:0000256" key="1">
    <source>
        <dbReference type="ARBA" id="ARBA00022679"/>
    </source>
</evidence>
<dbReference type="InterPro" id="IPR001584">
    <property type="entry name" value="Integrase_cat-core"/>
</dbReference>
<dbReference type="InterPro" id="IPR001878">
    <property type="entry name" value="Znf_CCHC"/>
</dbReference>
<evidence type="ECO:0008006" key="15">
    <source>
        <dbReference type="Google" id="ProtNLM"/>
    </source>
</evidence>
<dbReference type="InterPro" id="IPR001995">
    <property type="entry name" value="Peptidase_A2_cat"/>
</dbReference>
<dbReference type="InterPro" id="IPR054465">
    <property type="entry name" value="Integrase_p58-like_C"/>
</dbReference>
<keyword evidence="7" id="KW-0479">Metal-binding</keyword>
<reference evidence="13" key="2">
    <citation type="submission" date="2021-01" db="UniProtKB">
        <authorList>
            <consortium name="EnsemblMetazoa"/>
        </authorList>
    </citation>
    <scope>IDENTIFICATION</scope>
</reference>
<feature type="domain" description="Peptidase A2" evidence="10">
    <location>
        <begin position="416"/>
        <end position="452"/>
    </location>
</feature>
<evidence type="ECO:0000256" key="2">
    <source>
        <dbReference type="ARBA" id="ARBA00022695"/>
    </source>
</evidence>
<dbReference type="InterPro" id="IPR043502">
    <property type="entry name" value="DNA/RNA_pol_sf"/>
</dbReference>
<dbReference type="FunFam" id="3.30.70.270:FF:000115">
    <property type="entry name" value="Polyprotein of retroviral origin, putative"/>
    <property type="match status" value="1"/>
</dbReference>
<dbReference type="InterPro" id="IPR036875">
    <property type="entry name" value="Znf_CCHC_sf"/>
</dbReference>
<keyword evidence="2" id="KW-0548">Nucleotidyltransferase</keyword>
<evidence type="ECO:0000259" key="9">
    <source>
        <dbReference type="PROSITE" id="PS50158"/>
    </source>
</evidence>
<feature type="region of interest" description="Disordered" evidence="8">
    <location>
        <begin position="569"/>
        <end position="592"/>
    </location>
</feature>
<dbReference type="GO" id="GO:0004519">
    <property type="term" value="F:endonuclease activity"/>
    <property type="evidence" value="ECO:0007669"/>
    <property type="project" value="UniProtKB-KW"/>
</dbReference>
<dbReference type="FunFam" id="3.30.420.10:FF:000032">
    <property type="entry name" value="Retrovirus-related Pol polyprotein from transposon 297-like Protein"/>
    <property type="match status" value="1"/>
</dbReference>
<evidence type="ECO:0000313" key="13">
    <source>
        <dbReference type="EnsemblMetazoa" id="XP_030848579"/>
    </source>
</evidence>
<dbReference type="CDD" id="cd09274">
    <property type="entry name" value="RNase_HI_RT_Ty3"/>
    <property type="match status" value="1"/>
</dbReference>
<dbReference type="Gene3D" id="1.10.4020.10">
    <property type="entry name" value="DNA breaking-rejoining enzymes"/>
    <property type="match status" value="1"/>
</dbReference>
<dbReference type="Gene3D" id="3.10.10.10">
    <property type="entry name" value="HIV Type 1 Reverse Transcriptase, subunit A, domain 1"/>
    <property type="match status" value="1"/>
</dbReference>
<evidence type="ECO:0000256" key="5">
    <source>
        <dbReference type="ARBA" id="ARBA00022801"/>
    </source>
</evidence>
<dbReference type="InterPro" id="IPR003309">
    <property type="entry name" value="SCAN_dom"/>
</dbReference>
<feature type="compositionally biased region" description="Polar residues" evidence="8">
    <location>
        <begin position="75"/>
        <end position="92"/>
    </location>
</feature>
<dbReference type="Gene3D" id="1.10.340.70">
    <property type="match status" value="1"/>
</dbReference>
<evidence type="ECO:0000256" key="3">
    <source>
        <dbReference type="ARBA" id="ARBA00022722"/>
    </source>
</evidence>
<dbReference type="GO" id="GO:0003964">
    <property type="term" value="F:RNA-directed DNA polymerase activity"/>
    <property type="evidence" value="ECO:0007669"/>
    <property type="project" value="UniProtKB-KW"/>
</dbReference>
<accession>A0A7M7PAN9</accession>
<dbReference type="GO" id="GO:0006508">
    <property type="term" value="P:proteolysis"/>
    <property type="evidence" value="ECO:0007669"/>
    <property type="project" value="InterPro"/>
</dbReference>
<keyword evidence="3" id="KW-0540">Nuclease</keyword>
<feature type="domain" description="CCHC-type" evidence="9">
    <location>
        <begin position="343"/>
        <end position="358"/>
    </location>
</feature>
<dbReference type="PROSITE" id="PS50158">
    <property type="entry name" value="ZF_CCHC"/>
    <property type="match status" value="1"/>
</dbReference>
<evidence type="ECO:0000256" key="7">
    <source>
        <dbReference type="PROSITE-ProRule" id="PRU00047"/>
    </source>
</evidence>
<dbReference type="EnsemblMetazoa" id="XM_030992719">
    <property type="protein sequence ID" value="XP_030848579"/>
    <property type="gene ID" value="LOC115927204"/>
</dbReference>
<keyword evidence="7" id="KW-0863">Zinc-finger</keyword>
<evidence type="ECO:0000313" key="14">
    <source>
        <dbReference type="Proteomes" id="UP000007110"/>
    </source>
</evidence>
<dbReference type="Pfam" id="PF00078">
    <property type="entry name" value="RVT_1"/>
    <property type="match status" value="1"/>
</dbReference>
<dbReference type="RefSeq" id="XP_030848579.1">
    <property type="nucleotide sequence ID" value="XM_030992719.1"/>
</dbReference>
<dbReference type="OMA" id="TKFSGPY"/>
<dbReference type="GO" id="GO:0008270">
    <property type="term" value="F:zinc ion binding"/>
    <property type="evidence" value="ECO:0007669"/>
    <property type="project" value="UniProtKB-KW"/>
</dbReference>
<feature type="compositionally biased region" description="Polar residues" evidence="8">
    <location>
        <begin position="315"/>
        <end position="334"/>
    </location>
</feature>
<dbReference type="SUPFAM" id="SSF57756">
    <property type="entry name" value="Retrovirus zinc finger-like domains"/>
    <property type="match status" value="1"/>
</dbReference>
<dbReference type="GO" id="GO:0004190">
    <property type="term" value="F:aspartic-type endopeptidase activity"/>
    <property type="evidence" value="ECO:0007669"/>
    <property type="project" value="InterPro"/>
</dbReference>
<dbReference type="Pfam" id="PF22938">
    <property type="entry name" value="Integrase_p58_C"/>
    <property type="match status" value="1"/>
</dbReference>
<dbReference type="PROSITE" id="PS50994">
    <property type="entry name" value="INTEGRASE"/>
    <property type="match status" value="1"/>
</dbReference>
<dbReference type="PROSITE" id="PS50175">
    <property type="entry name" value="ASP_PROT_RETROV"/>
    <property type="match status" value="1"/>
</dbReference>
<reference evidence="14" key="1">
    <citation type="submission" date="2015-02" db="EMBL/GenBank/DDBJ databases">
        <title>Genome sequencing for Strongylocentrotus purpuratus.</title>
        <authorList>
            <person name="Murali S."/>
            <person name="Liu Y."/>
            <person name="Vee V."/>
            <person name="English A."/>
            <person name="Wang M."/>
            <person name="Skinner E."/>
            <person name="Han Y."/>
            <person name="Muzny D.M."/>
            <person name="Worley K.C."/>
            <person name="Gibbs R.A."/>
        </authorList>
    </citation>
    <scope>NUCLEOTIDE SEQUENCE</scope>
</reference>
<dbReference type="InterPro" id="IPR050951">
    <property type="entry name" value="Retrovirus_Pol_polyprotein"/>
</dbReference>
<feature type="region of interest" description="Disordered" evidence="8">
    <location>
        <begin position="308"/>
        <end position="334"/>
    </location>
</feature>
<dbReference type="InterPro" id="IPR043128">
    <property type="entry name" value="Rev_trsase/Diguanyl_cyclase"/>
</dbReference>
<evidence type="ECO:0000256" key="8">
    <source>
        <dbReference type="SAM" id="MobiDB-lite"/>
    </source>
</evidence>
<dbReference type="InterPro" id="IPR000477">
    <property type="entry name" value="RT_dom"/>
</dbReference>
<dbReference type="Pfam" id="PF17917">
    <property type="entry name" value="RT_RNaseH"/>
    <property type="match status" value="1"/>
</dbReference>
<dbReference type="PANTHER" id="PTHR37984:SF5">
    <property type="entry name" value="PROTEIN NYNRIN-LIKE"/>
    <property type="match status" value="1"/>
</dbReference>
<dbReference type="InterPro" id="IPR036397">
    <property type="entry name" value="RNaseH_sf"/>
</dbReference>
<dbReference type="GO" id="GO:0003676">
    <property type="term" value="F:nucleic acid binding"/>
    <property type="evidence" value="ECO:0007669"/>
    <property type="project" value="InterPro"/>
</dbReference>
<evidence type="ECO:0000259" key="10">
    <source>
        <dbReference type="PROSITE" id="PS50175"/>
    </source>
</evidence>
<dbReference type="Pfam" id="PF17921">
    <property type="entry name" value="Integrase_H2C2"/>
    <property type="match status" value="1"/>
</dbReference>
<dbReference type="InterPro" id="IPR041588">
    <property type="entry name" value="Integrase_H2C2"/>
</dbReference>
<dbReference type="PROSITE" id="PS50878">
    <property type="entry name" value="RT_POL"/>
    <property type="match status" value="1"/>
</dbReference>
<dbReference type="InterPro" id="IPR012337">
    <property type="entry name" value="RNaseH-like_sf"/>
</dbReference>
<dbReference type="OrthoDB" id="10064731at2759"/>
<dbReference type="Gene3D" id="3.30.420.10">
    <property type="entry name" value="Ribonuclease H-like superfamily/Ribonuclease H"/>
    <property type="match status" value="1"/>
</dbReference>
<dbReference type="Pfam" id="PF02023">
    <property type="entry name" value="SCAN"/>
    <property type="match status" value="1"/>
</dbReference>